<evidence type="ECO:0000313" key="7">
    <source>
        <dbReference type="EMBL" id="RGY18654.1"/>
    </source>
</evidence>
<evidence type="ECO:0000256" key="1">
    <source>
        <dbReference type="ARBA" id="ARBA00010641"/>
    </source>
</evidence>
<dbReference type="InterPro" id="IPR013249">
    <property type="entry name" value="RNA_pol_sigma70_r4_t2"/>
</dbReference>
<dbReference type="InterPro" id="IPR036388">
    <property type="entry name" value="WH-like_DNA-bd_sf"/>
</dbReference>
<sequence length="189" mass="22388">MDGTIDYSKDVCRLIQDLNKGLERAVNYLFTVYYVRLCRFARVIVESPEVAEDIVQEVFIRIWEKKLKISSQVSLDRYLFVAVRNSCISFNRKEKFTVGLEKVMYQEEETQVCDWKNIWDAINSLPVQCREILVLVVFEEMKYSEAAEKLGISINTVKTQMRIAYRELRKKLSKDELFCCVSFFYRIVK</sequence>
<comment type="caution">
    <text evidence="7">The sequence shown here is derived from an EMBL/GenBank/DDBJ whole genome shotgun (WGS) entry which is preliminary data.</text>
</comment>
<dbReference type="SUPFAM" id="SSF88659">
    <property type="entry name" value="Sigma3 and sigma4 domains of RNA polymerase sigma factors"/>
    <property type="match status" value="1"/>
</dbReference>
<dbReference type="InterPro" id="IPR014284">
    <property type="entry name" value="RNA_pol_sigma-70_dom"/>
</dbReference>
<evidence type="ECO:0000256" key="4">
    <source>
        <dbReference type="ARBA" id="ARBA00023163"/>
    </source>
</evidence>
<dbReference type="CDD" id="cd06171">
    <property type="entry name" value="Sigma70_r4"/>
    <property type="match status" value="1"/>
</dbReference>
<keyword evidence="2" id="KW-0805">Transcription regulation</keyword>
<name>A0A413IP37_9BACT</name>
<dbReference type="InterPro" id="IPR013324">
    <property type="entry name" value="RNA_pol_sigma_r3/r4-like"/>
</dbReference>
<evidence type="ECO:0000259" key="5">
    <source>
        <dbReference type="Pfam" id="PF04542"/>
    </source>
</evidence>
<feature type="domain" description="RNA polymerase sigma factor 70 region 4 type 2" evidence="6">
    <location>
        <begin position="117"/>
        <end position="166"/>
    </location>
</feature>
<reference evidence="7 8" key="1">
    <citation type="submission" date="2018-08" db="EMBL/GenBank/DDBJ databases">
        <title>A genome reference for cultivated species of the human gut microbiota.</title>
        <authorList>
            <person name="Zou Y."/>
            <person name="Xue W."/>
            <person name="Luo G."/>
        </authorList>
    </citation>
    <scope>NUCLEOTIDE SEQUENCE [LARGE SCALE GENOMIC DNA]</scope>
    <source>
        <strain evidence="7 8">OF02-7</strain>
    </source>
</reference>
<dbReference type="Gene3D" id="1.10.10.10">
    <property type="entry name" value="Winged helix-like DNA-binding domain superfamily/Winged helix DNA-binding domain"/>
    <property type="match status" value="1"/>
</dbReference>
<dbReference type="Pfam" id="PF08281">
    <property type="entry name" value="Sigma70_r4_2"/>
    <property type="match status" value="1"/>
</dbReference>
<evidence type="ECO:0000256" key="3">
    <source>
        <dbReference type="ARBA" id="ARBA00023082"/>
    </source>
</evidence>
<keyword evidence="4" id="KW-0804">Transcription</keyword>
<dbReference type="NCBIfam" id="TIGR02985">
    <property type="entry name" value="Sig70_bacteroi1"/>
    <property type="match status" value="1"/>
</dbReference>
<evidence type="ECO:0000259" key="6">
    <source>
        <dbReference type="Pfam" id="PF08281"/>
    </source>
</evidence>
<dbReference type="EMBL" id="QSCR01000011">
    <property type="protein sequence ID" value="RGY18654.1"/>
    <property type="molecule type" value="Genomic_DNA"/>
</dbReference>
<dbReference type="AlphaFoldDB" id="A0A413IP37"/>
<dbReference type="Pfam" id="PF04542">
    <property type="entry name" value="Sigma70_r2"/>
    <property type="match status" value="1"/>
</dbReference>
<dbReference type="RefSeq" id="WP_117774979.1">
    <property type="nucleotide sequence ID" value="NZ_CAMFYF010000050.1"/>
</dbReference>
<feature type="domain" description="RNA polymerase sigma-70 region 2" evidence="5">
    <location>
        <begin position="29"/>
        <end position="95"/>
    </location>
</feature>
<evidence type="ECO:0000256" key="2">
    <source>
        <dbReference type="ARBA" id="ARBA00023015"/>
    </source>
</evidence>
<dbReference type="PANTHER" id="PTHR43133">
    <property type="entry name" value="RNA POLYMERASE ECF-TYPE SIGMA FACTO"/>
    <property type="match status" value="1"/>
</dbReference>
<proteinExistence type="inferred from homology"/>
<comment type="similarity">
    <text evidence="1">Belongs to the sigma-70 factor family. ECF subfamily.</text>
</comment>
<dbReference type="NCBIfam" id="TIGR02937">
    <property type="entry name" value="sigma70-ECF"/>
    <property type="match status" value="1"/>
</dbReference>
<dbReference type="InterPro" id="IPR014327">
    <property type="entry name" value="RNA_pol_sigma70_bacteroid"/>
</dbReference>
<dbReference type="SUPFAM" id="SSF88946">
    <property type="entry name" value="Sigma2 domain of RNA polymerase sigma factors"/>
    <property type="match status" value="1"/>
</dbReference>
<dbReference type="InterPro" id="IPR007627">
    <property type="entry name" value="RNA_pol_sigma70_r2"/>
</dbReference>
<accession>A0A413IP37</accession>
<dbReference type="GO" id="GO:0016987">
    <property type="term" value="F:sigma factor activity"/>
    <property type="evidence" value="ECO:0007669"/>
    <property type="project" value="UniProtKB-KW"/>
</dbReference>
<keyword evidence="3" id="KW-0731">Sigma factor</keyword>
<protein>
    <submittedName>
        <fullName evidence="7">RNA polymerase sigma-70 factor</fullName>
    </submittedName>
</protein>
<dbReference type="PANTHER" id="PTHR43133:SF46">
    <property type="entry name" value="RNA POLYMERASE SIGMA-70 FACTOR ECF SUBFAMILY"/>
    <property type="match status" value="1"/>
</dbReference>
<dbReference type="InterPro" id="IPR039425">
    <property type="entry name" value="RNA_pol_sigma-70-like"/>
</dbReference>
<dbReference type="Gene3D" id="1.10.1740.10">
    <property type="match status" value="1"/>
</dbReference>
<gene>
    <name evidence="7" type="ORF">DXA50_08485</name>
</gene>
<dbReference type="InterPro" id="IPR013325">
    <property type="entry name" value="RNA_pol_sigma_r2"/>
</dbReference>
<dbReference type="GO" id="GO:0006352">
    <property type="term" value="P:DNA-templated transcription initiation"/>
    <property type="evidence" value="ECO:0007669"/>
    <property type="project" value="InterPro"/>
</dbReference>
<evidence type="ECO:0000313" key="8">
    <source>
        <dbReference type="Proteomes" id="UP000286063"/>
    </source>
</evidence>
<dbReference type="GO" id="GO:0003677">
    <property type="term" value="F:DNA binding"/>
    <property type="evidence" value="ECO:0007669"/>
    <property type="project" value="InterPro"/>
</dbReference>
<dbReference type="Proteomes" id="UP000286063">
    <property type="component" value="Unassembled WGS sequence"/>
</dbReference>
<organism evidence="7 8">
    <name type="scientific">Butyricimonas virosa</name>
    <dbReference type="NCBI Taxonomy" id="544645"/>
    <lineage>
        <taxon>Bacteria</taxon>
        <taxon>Pseudomonadati</taxon>
        <taxon>Bacteroidota</taxon>
        <taxon>Bacteroidia</taxon>
        <taxon>Bacteroidales</taxon>
        <taxon>Odoribacteraceae</taxon>
        <taxon>Butyricimonas</taxon>
    </lineage>
</organism>
<dbReference type="OrthoDB" id="1453134at2"/>